<organism evidence="1 2">
    <name type="scientific">Panagrolaimus sp. JU765</name>
    <dbReference type="NCBI Taxonomy" id="591449"/>
    <lineage>
        <taxon>Eukaryota</taxon>
        <taxon>Metazoa</taxon>
        <taxon>Ecdysozoa</taxon>
        <taxon>Nematoda</taxon>
        <taxon>Chromadorea</taxon>
        <taxon>Rhabditida</taxon>
        <taxon>Tylenchina</taxon>
        <taxon>Panagrolaimomorpha</taxon>
        <taxon>Panagrolaimoidea</taxon>
        <taxon>Panagrolaimidae</taxon>
        <taxon>Panagrolaimus</taxon>
    </lineage>
</organism>
<proteinExistence type="predicted"/>
<evidence type="ECO:0000313" key="1">
    <source>
        <dbReference type="Proteomes" id="UP000887576"/>
    </source>
</evidence>
<dbReference type="Proteomes" id="UP000887576">
    <property type="component" value="Unplaced"/>
</dbReference>
<sequence>MLEGVADTLKNVFGIKHEMSNRAVAVLRGEVVNGVVWFTQNKEGEETKVSGEIKGLTPGLHGFHIHQFGDSTNGCISAGPHFNPFSMTHGGPKDVNRHVGDLGNVEANAEGIAKFELSDRLIQLHGPNSIVGRSLVVHAGTDDLGKGVGDAKEESLKTGNAGARSACGVIGWAASL</sequence>
<protein>
    <submittedName>
        <fullName evidence="2">Superoxide dismutase [Cu-Zn]</fullName>
    </submittedName>
</protein>
<name>A0AC34RFH0_9BILA</name>
<reference evidence="2" key="1">
    <citation type="submission" date="2022-11" db="UniProtKB">
        <authorList>
            <consortium name="WormBaseParasite"/>
        </authorList>
    </citation>
    <scope>IDENTIFICATION</scope>
</reference>
<accession>A0AC34RFH0</accession>
<evidence type="ECO:0000313" key="2">
    <source>
        <dbReference type="WBParaSite" id="JU765_v2.g6293.t1"/>
    </source>
</evidence>
<dbReference type="WBParaSite" id="JU765_v2.g6293.t1">
    <property type="protein sequence ID" value="JU765_v2.g6293.t1"/>
    <property type="gene ID" value="JU765_v2.g6293"/>
</dbReference>